<dbReference type="Proteomes" id="UP001600888">
    <property type="component" value="Unassembled WGS sequence"/>
</dbReference>
<proteinExistence type="predicted"/>
<dbReference type="EMBL" id="JBAWTH010000032">
    <property type="protein sequence ID" value="KAL2285155.1"/>
    <property type="molecule type" value="Genomic_DNA"/>
</dbReference>
<keyword evidence="2" id="KW-1185">Reference proteome</keyword>
<evidence type="ECO:0000313" key="1">
    <source>
        <dbReference type="EMBL" id="KAL2285155.1"/>
    </source>
</evidence>
<reference evidence="1 2" key="1">
    <citation type="submission" date="2024-03" db="EMBL/GenBank/DDBJ databases">
        <title>A high-quality draft genome sequence of Diaporthe vaccinii, a causative agent of upright dieback and viscid rot disease in cranberry plants.</title>
        <authorList>
            <person name="Sarrasin M."/>
            <person name="Lang B.F."/>
            <person name="Burger G."/>
        </authorList>
    </citation>
    <scope>NUCLEOTIDE SEQUENCE [LARGE SCALE GENOMIC DNA]</scope>
    <source>
        <strain evidence="1 2">IS7</strain>
    </source>
</reference>
<gene>
    <name evidence="1" type="ORF">FJTKL_08382</name>
</gene>
<sequence>MTISACPAAATLRMEASPATYAQPPPAALYPTPSLNVDLLLLYTCHCQPPSPARLDIAVTQLDLPSCHRSPTQPGVPRRAVTATGDIAATRATLFRHPN</sequence>
<evidence type="ECO:0000313" key="2">
    <source>
        <dbReference type="Proteomes" id="UP001600888"/>
    </source>
</evidence>
<name>A0ABR4ERT8_9PEZI</name>
<organism evidence="1 2">
    <name type="scientific">Diaporthe vaccinii</name>
    <dbReference type="NCBI Taxonomy" id="105482"/>
    <lineage>
        <taxon>Eukaryota</taxon>
        <taxon>Fungi</taxon>
        <taxon>Dikarya</taxon>
        <taxon>Ascomycota</taxon>
        <taxon>Pezizomycotina</taxon>
        <taxon>Sordariomycetes</taxon>
        <taxon>Sordariomycetidae</taxon>
        <taxon>Diaporthales</taxon>
        <taxon>Diaporthaceae</taxon>
        <taxon>Diaporthe</taxon>
        <taxon>Diaporthe eres species complex</taxon>
    </lineage>
</organism>
<comment type="caution">
    <text evidence="1">The sequence shown here is derived from an EMBL/GenBank/DDBJ whole genome shotgun (WGS) entry which is preliminary data.</text>
</comment>
<protein>
    <submittedName>
        <fullName evidence="1">Uncharacterized protein</fullName>
    </submittedName>
</protein>
<accession>A0ABR4ERT8</accession>